<evidence type="ECO:0000256" key="2">
    <source>
        <dbReference type="PROSITE-ProRule" id="PRU00497"/>
    </source>
</evidence>
<feature type="compositionally biased region" description="Polar residues" evidence="3">
    <location>
        <begin position="27"/>
        <end position="40"/>
    </location>
</feature>
<dbReference type="EMBL" id="JABSTR010000552">
    <property type="protein sequence ID" value="KAH9382881.1"/>
    <property type="molecule type" value="Genomic_DNA"/>
</dbReference>
<evidence type="ECO:0000256" key="3">
    <source>
        <dbReference type="SAM" id="MobiDB-lite"/>
    </source>
</evidence>
<dbReference type="AlphaFoldDB" id="A0A9J6H711"/>
<dbReference type="Proteomes" id="UP000821853">
    <property type="component" value="Unassembled WGS sequence"/>
</dbReference>
<dbReference type="InterPro" id="IPR031311">
    <property type="entry name" value="CHIT_BIND_RR_consensus"/>
</dbReference>
<dbReference type="PANTHER" id="PTHR10380">
    <property type="entry name" value="CUTICLE PROTEIN"/>
    <property type="match status" value="1"/>
</dbReference>
<dbReference type="Pfam" id="PF00379">
    <property type="entry name" value="Chitin_bind_4"/>
    <property type="match status" value="1"/>
</dbReference>
<dbReference type="PROSITE" id="PS51155">
    <property type="entry name" value="CHIT_BIND_RR_2"/>
    <property type="match status" value="1"/>
</dbReference>
<dbReference type="OrthoDB" id="6514991at2759"/>
<accession>A0A9J6H711</accession>
<dbReference type="Gene3D" id="3.10.50.10">
    <property type="match status" value="1"/>
</dbReference>
<dbReference type="VEuPathDB" id="VectorBase:HLOH_045795"/>
<dbReference type="GO" id="GO:0008010">
    <property type="term" value="F:structural constituent of chitin-based larval cuticle"/>
    <property type="evidence" value="ECO:0007669"/>
    <property type="project" value="TreeGrafter"/>
</dbReference>
<feature type="region of interest" description="Disordered" evidence="3">
    <location>
        <begin position="1"/>
        <end position="41"/>
    </location>
</feature>
<keyword evidence="1 2" id="KW-0193">Cuticle</keyword>
<dbReference type="OMA" id="HNEQGDG"/>
<comment type="caution">
    <text evidence="4">The sequence shown here is derived from an EMBL/GenBank/DDBJ whole genome shotgun (WGS) entry which is preliminary data.</text>
</comment>
<protein>
    <recommendedName>
        <fullName evidence="6">Cuticle protein</fullName>
    </recommendedName>
</protein>
<gene>
    <name evidence="4" type="ORF">HPB48_023498</name>
</gene>
<name>A0A9J6H711_HAELO</name>
<dbReference type="InterPro" id="IPR050468">
    <property type="entry name" value="Cuticle_Struct_Prot"/>
</dbReference>
<dbReference type="PANTHER" id="PTHR10380:SF173">
    <property type="entry name" value="CUTICULAR PROTEIN 47EF, ISOFORM C-RELATED"/>
    <property type="match status" value="1"/>
</dbReference>
<dbReference type="InterPro" id="IPR029070">
    <property type="entry name" value="Chitinase_insertion_sf"/>
</dbReference>
<dbReference type="GO" id="GO:0062129">
    <property type="term" value="C:chitin-based extracellular matrix"/>
    <property type="evidence" value="ECO:0007669"/>
    <property type="project" value="TreeGrafter"/>
</dbReference>
<keyword evidence="5" id="KW-1185">Reference proteome</keyword>
<evidence type="ECO:0008006" key="6">
    <source>
        <dbReference type="Google" id="ProtNLM"/>
    </source>
</evidence>
<evidence type="ECO:0000313" key="5">
    <source>
        <dbReference type="Proteomes" id="UP000821853"/>
    </source>
</evidence>
<dbReference type="PROSITE" id="PS00233">
    <property type="entry name" value="CHIT_BIND_RR_1"/>
    <property type="match status" value="1"/>
</dbReference>
<organism evidence="4 5">
    <name type="scientific">Haemaphysalis longicornis</name>
    <name type="common">Bush tick</name>
    <dbReference type="NCBI Taxonomy" id="44386"/>
    <lineage>
        <taxon>Eukaryota</taxon>
        <taxon>Metazoa</taxon>
        <taxon>Ecdysozoa</taxon>
        <taxon>Arthropoda</taxon>
        <taxon>Chelicerata</taxon>
        <taxon>Arachnida</taxon>
        <taxon>Acari</taxon>
        <taxon>Parasitiformes</taxon>
        <taxon>Ixodida</taxon>
        <taxon>Ixodoidea</taxon>
        <taxon>Ixodidae</taxon>
        <taxon>Haemaphysalinae</taxon>
        <taxon>Haemaphysalis</taxon>
    </lineage>
</organism>
<dbReference type="InterPro" id="IPR000618">
    <property type="entry name" value="Insect_cuticle"/>
</dbReference>
<evidence type="ECO:0000256" key="1">
    <source>
        <dbReference type="ARBA" id="ARBA00022460"/>
    </source>
</evidence>
<reference evidence="4 5" key="1">
    <citation type="journal article" date="2020" name="Cell">
        <title>Large-Scale Comparative Analyses of Tick Genomes Elucidate Their Genetic Diversity and Vector Capacities.</title>
        <authorList>
            <consortium name="Tick Genome and Microbiome Consortium (TIGMIC)"/>
            <person name="Jia N."/>
            <person name="Wang J."/>
            <person name="Shi W."/>
            <person name="Du L."/>
            <person name="Sun Y."/>
            <person name="Zhan W."/>
            <person name="Jiang J.F."/>
            <person name="Wang Q."/>
            <person name="Zhang B."/>
            <person name="Ji P."/>
            <person name="Bell-Sakyi L."/>
            <person name="Cui X.M."/>
            <person name="Yuan T.T."/>
            <person name="Jiang B.G."/>
            <person name="Yang W.F."/>
            <person name="Lam T.T."/>
            <person name="Chang Q.C."/>
            <person name="Ding S.J."/>
            <person name="Wang X.J."/>
            <person name="Zhu J.G."/>
            <person name="Ruan X.D."/>
            <person name="Zhao L."/>
            <person name="Wei J.T."/>
            <person name="Ye R.Z."/>
            <person name="Que T.C."/>
            <person name="Du C.H."/>
            <person name="Zhou Y.H."/>
            <person name="Cheng J.X."/>
            <person name="Dai P.F."/>
            <person name="Guo W.B."/>
            <person name="Han X.H."/>
            <person name="Huang E.J."/>
            <person name="Li L.F."/>
            <person name="Wei W."/>
            <person name="Gao Y.C."/>
            <person name="Liu J.Z."/>
            <person name="Shao H.Z."/>
            <person name="Wang X."/>
            <person name="Wang C.C."/>
            <person name="Yang T.C."/>
            <person name="Huo Q.B."/>
            <person name="Li W."/>
            <person name="Chen H.Y."/>
            <person name="Chen S.E."/>
            <person name="Zhou L.G."/>
            <person name="Ni X.B."/>
            <person name="Tian J.H."/>
            <person name="Sheng Y."/>
            <person name="Liu T."/>
            <person name="Pan Y.S."/>
            <person name="Xia L.Y."/>
            <person name="Li J."/>
            <person name="Zhao F."/>
            <person name="Cao W.C."/>
        </authorList>
    </citation>
    <scope>NUCLEOTIDE SEQUENCE [LARGE SCALE GENOMIC DNA]</scope>
    <source>
        <strain evidence="4">HaeL-2018</strain>
    </source>
</reference>
<evidence type="ECO:0000313" key="4">
    <source>
        <dbReference type="EMBL" id="KAH9382881.1"/>
    </source>
</evidence>
<proteinExistence type="predicted"/>
<sequence>MQKGTKIGPPQPYSFGYDNTDEFGTQLFHNEQGDANNAKTGSYGYRDANGIYRTVSYVADANGFRATIDTNEPGTAPGQSADAVFNAKPVAAPAIRGAASAPIGAAYARPGAGGAFGGFGGGQFGARGHHGSWSG</sequence>